<accession>A0A3B1ALA9</accession>
<name>A0A3B1ALA9_9ZZZZ</name>
<evidence type="ECO:0000313" key="1">
    <source>
        <dbReference type="EMBL" id="VAW94664.1"/>
    </source>
</evidence>
<organism evidence="1">
    <name type="scientific">hydrothermal vent metagenome</name>
    <dbReference type="NCBI Taxonomy" id="652676"/>
    <lineage>
        <taxon>unclassified sequences</taxon>
        <taxon>metagenomes</taxon>
        <taxon>ecological metagenomes</taxon>
    </lineage>
</organism>
<proteinExistence type="predicted"/>
<gene>
    <name evidence="1" type="ORF">MNBD_GAMMA23-2348</name>
</gene>
<sequence>MKKSETKLLKKFRSLPEEAQRSVIHFCDFLSSQHPVTSSDIPQPKDIARPSSESVVLAMRRLSKTYFMLDNDNILTEASALMSQHILQGRDVIEVIDELETLFEKYYDELMAATKVDVNDDRNDSHA</sequence>
<reference evidence="1" key="1">
    <citation type="submission" date="2018-06" db="EMBL/GenBank/DDBJ databases">
        <authorList>
            <person name="Zhirakovskaya E."/>
        </authorList>
    </citation>
    <scope>NUCLEOTIDE SEQUENCE</scope>
</reference>
<dbReference type="EMBL" id="UOFT01000039">
    <property type="protein sequence ID" value="VAW94664.1"/>
    <property type="molecule type" value="Genomic_DNA"/>
</dbReference>
<protein>
    <recommendedName>
        <fullName evidence="2">Crp/Fnr family transcriptional regulator</fullName>
    </recommendedName>
</protein>
<dbReference type="AlphaFoldDB" id="A0A3B1ALA9"/>
<evidence type="ECO:0008006" key="2">
    <source>
        <dbReference type="Google" id="ProtNLM"/>
    </source>
</evidence>